<evidence type="ECO:0000313" key="3">
    <source>
        <dbReference type="Proteomes" id="UP000745859"/>
    </source>
</evidence>
<feature type="domain" description="NAD(P)-binding" evidence="1">
    <location>
        <begin position="7"/>
        <end position="188"/>
    </location>
</feature>
<comment type="caution">
    <text evidence="2">The sequence shown here is derived from an EMBL/GenBank/DDBJ whole genome shotgun (WGS) entry which is preliminary data.</text>
</comment>
<evidence type="ECO:0000259" key="1">
    <source>
        <dbReference type="Pfam" id="PF13460"/>
    </source>
</evidence>
<accession>A0ABX0U5W4</accession>
<dbReference type="PANTHER" id="PTHR15020:SF50">
    <property type="entry name" value="UPF0659 PROTEIN YMR090W"/>
    <property type="match status" value="1"/>
</dbReference>
<proteinExistence type="predicted"/>
<keyword evidence="3" id="KW-1185">Reference proteome</keyword>
<dbReference type="SUPFAM" id="SSF51735">
    <property type="entry name" value="NAD(P)-binding Rossmann-fold domains"/>
    <property type="match status" value="1"/>
</dbReference>
<gene>
    <name evidence="2" type="ORF">FHR24_000674</name>
</gene>
<dbReference type="EMBL" id="JAASQL010000001">
    <property type="protein sequence ID" value="NIJ44235.1"/>
    <property type="molecule type" value="Genomic_DNA"/>
</dbReference>
<sequence>MKILVIGASGRVGKILTEKLLDNQHEVIGTTRQDELLFINKNYTQINLNLTGELKDMQEITPNTLDAVYFVAGSRAQNLLEIDLHGAVKTMQLAKNKNAQQYIMLSSVFSLETDKWKQEGFDQLKDYYIAKHYSDEWLVKNSGLNYTIVQPSALTEKEGTGKIEVNIKHPGENSIQDVASTLLEVLNNKATHHKVITLHSGETPIKKAIQSLLS</sequence>
<dbReference type="InterPro" id="IPR036291">
    <property type="entry name" value="NAD(P)-bd_dom_sf"/>
</dbReference>
<dbReference type="RefSeq" id="WP_167183853.1">
    <property type="nucleotide sequence ID" value="NZ_JAASQL010000001.1"/>
</dbReference>
<dbReference type="Gene3D" id="3.40.50.720">
    <property type="entry name" value="NAD(P)-binding Rossmann-like Domain"/>
    <property type="match status" value="1"/>
</dbReference>
<protein>
    <submittedName>
        <fullName evidence="2">Nucleoside-diphosphate-sugar epimerase</fullName>
    </submittedName>
</protein>
<organism evidence="2 3">
    <name type="scientific">Wenyingzhuangia heitensis</name>
    <dbReference type="NCBI Taxonomy" id="1487859"/>
    <lineage>
        <taxon>Bacteria</taxon>
        <taxon>Pseudomonadati</taxon>
        <taxon>Bacteroidota</taxon>
        <taxon>Flavobacteriia</taxon>
        <taxon>Flavobacteriales</taxon>
        <taxon>Flavobacteriaceae</taxon>
        <taxon>Wenyingzhuangia</taxon>
    </lineage>
</organism>
<evidence type="ECO:0000313" key="2">
    <source>
        <dbReference type="EMBL" id="NIJ44235.1"/>
    </source>
</evidence>
<dbReference type="Proteomes" id="UP000745859">
    <property type="component" value="Unassembled WGS sequence"/>
</dbReference>
<dbReference type="InterPro" id="IPR016040">
    <property type="entry name" value="NAD(P)-bd_dom"/>
</dbReference>
<reference evidence="2 3" key="1">
    <citation type="submission" date="2020-03" db="EMBL/GenBank/DDBJ databases">
        <title>Genomic Encyclopedia of Type Strains, Phase IV (KMG-IV): sequencing the most valuable type-strain genomes for metagenomic binning, comparative biology and taxonomic classification.</title>
        <authorList>
            <person name="Goeker M."/>
        </authorList>
    </citation>
    <scope>NUCLEOTIDE SEQUENCE [LARGE SCALE GENOMIC DNA]</scope>
    <source>
        <strain evidence="2 3">DSM 101599</strain>
    </source>
</reference>
<name>A0ABX0U5W4_9FLAO</name>
<dbReference type="PANTHER" id="PTHR15020">
    <property type="entry name" value="FLAVIN REDUCTASE-RELATED"/>
    <property type="match status" value="1"/>
</dbReference>
<dbReference type="Pfam" id="PF13460">
    <property type="entry name" value="NAD_binding_10"/>
    <property type="match status" value="1"/>
</dbReference>